<comment type="similarity">
    <text evidence="7">Belongs to the glycosyltransferase 87 family.</text>
</comment>
<keyword evidence="3" id="KW-0808">Transferase</keyword>
<evidence type="ECO:0000256" key="1">
    <source>
        <dbReference type="ARBA" id="ARBA00004651"/>
    </source>
</evidence>
<feature type="transmembrane region" description="Helical" evidence="8">
    <location>
        <begin position="345"/>
        <end position="367"/>
    </location>
</feature>
<reference evidence="9" key="1">
    <citation type="submission" date="2021-01" db="EMBL/GenBank/DDBJ databases">
        <title>Whole genome shotgun sequence of Actinoplanes tereljensis NBRC 105297.</title>
        <authorList>
            <person name="Komaki H."/>
            <person name="Tamura T."/>
        </authorList>
    </citation>
    <scope>NUCLEOTIDE SEQUENCE</scope>
    <source>
        <strain evidence="9">NBRC 105297</strain>
    </source>
</reference>
<feature type="transmembrane region" description="Helical" evidence="8">
    <location>
        <begin position="319"/>
        <end position="339"/>
    </location>
</feature>
<feature type="transmembrane region" description="Helical" evidence="8">
    <location>
        <begin position="188"/>
        <end position="206"/>
    </location>
</feature>
<comment type="caution">
    <text evidence="9">The sequence shown here is derived from an EMBL/GenBank/DDBJ whole genome shotgun (WGS) entry which is preliminary data.</text>
</comment>
<sequence>MKAGRIALVIGAAIAVAVFLVTIPTFRHFFDLGVYRGAVRYWLFDGGDLYQYRYQGTEYGFTYPPFAALTMSPLALTSWPVAVAASLVLNSAAVILLLRWYFVPILRRYRVLDIWTPCALMFLGFLLFEPSRDTFSYGQVNLLLLVLVCSDLRNKRFAGVGIGLAAAIKLTPAVFIGYLILARRYREAATATITAAIATVLAMLVAPDASREFWTDAVWDTNRVGHFYQVSNQSLRGVLARLDAPGMWWLVAVVLVVAYWSWWVRTRRPDLTTGFAVTGVVACLISPISWVHHLVWLIPGVFLLLDRAVRAPTMERRRGLAVLFAGFAVMSSSIVWLWWAQPHGWAAFPGSNTYVWLSIAILLALTVTSEPALTGSRVPPIGLRSETAPGQKAV</sequence>
<proteinExistence type="inferred from homology"/>
<gene>
    <name evidence="9" type="ORF">Ate02nite_18720</name>
</gene>
<keyword evidence="2" id="KW-1003">Cell membrane</keyword>
<evidence type="ECO:0000256" key="4">
    <source>
        <dbReference type="ARBA" id="ARBA00022692"/>
    </source>
</evidence>
<keyword evidence="5 8" id="KW-1133">Transmembrane helix</keyword>
<feature type="transmembrane region" description="Helical" evidence="8">
    <location>
        <begin position="157"/>
        <end position="182"/>
    </location>
</feature>
<evidence type="ECO:0000256" key="5">
    <source>
        <dbReference type="ARBA" id="ARBA00022989"/>
    </source>
</evidence>
<comment type="subcellular location">
    <subcellularLocation>
        <location evidence="1">Cell membrane</location>
        <topology evidence="1">Multi-pass membrane protein</topology>
    </subcellularLocation>
</comment>
<keyword evidence="4 8" id="KW-0812">Transmembrane</keyword>
<name>A0A919NJQ7_9ACTN</name>
<feature type="transmembrane region" description="Helical" evidence="8">
    <location>
        <begin position="7"/>
        <end position="26"/>
    </location>
</feature>
<evidence type="ECO:0000256" key="7">
    <source>
        <dbReference type="ARBA" id="ARBA00024033"/>
    </source>
</evidence>
<accession>A0A919NJQ7</accession>
<feature type="transmembrane region" description="Helical" evidence="8">
    <location>
        <begin position="275"/>
        <end position="298"/>
    </location>
</feature>
<dbReference type="Proteomes" id="UP000623608">
    <property type="component" value="Unassembled WGS sequence"/>
</dbReference>
<evidence type="ECO:0000313" key="9">
    <source>
        <dbReference type="EMBL" id="GIF19142.1"/>
    </source>
</evidence>
<dbReference type="RefSeq" id="WP_203802280.1">
    <property type="nucleotide sequence ID" value="NZ_BOMY01000013.1"/>
</dbReference>
<evidence type="ECO:0000256" key="8">
    <source>
        <dbReference type="SAM" id="Phobius"/>
    </source>
</evidence>
<feature type="transmembrane region" description="Helical" evidence="8">
    <location>
        <begin position="246"/>
        <end position="263"/>
    </location>
</feature>
<keyword evidence="10" id="KW-1185">Reference proteome</keyword>
<dbReference type="Pfam" id="PF09594">
    <property type="entry name" value="GT87"/>
    <property type="match status" value="1"/>
</dbReference>
<feature type="transmembrane region" description="Helical" evidence="8">
    <location>
        <begin position="109"/>
        <end position="128"/>
    </location>
</feature>
<feature type="transmembrane region" description="Helical" evidence="8">
    <location>
        <begin position="79"/>
        <end position="102"/>
    </location>
</feature>
<dbReference type="GO" id="GO:0005886">
    <property type="term" value="C:plasma membrane"/>
    <property type="evidence" value="ECO:0007669"/>
    <property type="project" value="UniProtKB-SubCell"/>
</dbReference>
<dbReference type="InterPro" id="IPR018584">
    <property type="entry name" value="GT87"/>
</dbReference>
<protein>
    <submittedName>
        <fullName evidence="9">Membrane protein</fullName>
    </submittedName>
</protein>
<organism evidence="9 10">
    <name type="scientific">Paractinoplanes tereljensis</name>
    <dbReference type="NCBI Taxonomy" id="571912"/>
    <lineage>
        <taxon>Bacteria</taxon>
        <taxon>Bacillati</taxon>
        <taxon>Actinomycetota</taxon>
        <taxon>Actinomycetes</taxon>
        <taxon>Micromonosporales</taxon>
        <taxon>Micromonosporaceae</taxon>
        <taxon>Paractinoplanes</taxon>
    </lineage>
</organism>
<dbReference type="EMBL" id="BOMY01000013">
    <property type="protein sequence ID" value="GIF19142.1"/>
    <property type="molecule type" value="Genomic_DNA"/>
</dbReference>
<dbReference type="GO" id="GO:0016758">
    <property type="term" value="F:hexosyltransferase activity"/>
    <property type="evidence" value="ECO:0007669"/>
    <property type="project" value="InterPro"/>
</dbReference>
<evidence type="ECO:0000256" key="6">
    <source>
        <dbReference type="ARBA" id="ARBA00023136"/>
    </source>
</evidence>
<evidence type="ECO:0000256" key="3">
    <source>
        <dbReference type="ARBA" id="ARBA00022679"/>
    </source>
</evidence>
<keyword evidence="6 8" id="KW-0472">Membrane</keyword>
<dbReference type="AlphaFoldDB" id="A0A919NJQ7"/>
<evidence type="ECO:0000313" key="10">
    <source>
        <dbReference type="Proteomes" id="UP000623608"/>
    </source>
</evidence>
<evidence type="ECO:0000256" key="2">
    <source>
        <dbReference type="ARBA" id="ARBA00022475"/>
    </source>
</evidence>